<organism evidence="1 2">
    <name type="scientific">Channa argus</name>
    <name type="common">Northern snakehead</name>
    <name type="synonym">Ophicephalus argus</name>
    <dbReference type="NCBI Taxonomy" id="215402"/>
    <lineage>
        <taxon>Eukaryota</taxon>
        <taxon>Metazoa</taxon>
        <taxon>Chordata</taxon>
        <taxon>Craniata</taxon>
        <taxon>Vertebrata</taxon>
        <taxon>Euteleostomi</taxon>
        <taxon>Actinopterygii</taxon>
        <taxon>Neopterygii</taxon>
        <taxon>Teleostei</taxon>
        <taxon>Neoteleostei</taxon>
        <taxon>Acanthomorphata</taxon>
        <taxon>Anabantaria</taxon>
        <taxon>Anabantiformes</taxon>
        <taxon>Channoidei</taxon>
        <taxon>Channidae</taxon>
        <taxon>Channa</taxon>
    </lineage>
</organism>
<evidence type="ECO:0000313" key="2">
    <source>
        <dbReference type="Proteomes" id="UP000503349"/>
    </source>
</evidence>
<proteinExistence type="predicted"/>
<reference evidence="2" key="2">
    <citation type="submission" date="2019-02" db="EMBL/GenBank/DDBJ databases">
        <title>Opniocepnalus argus Var Kimnra genome.</title>
        <authorList>
            <person name="Zhou C."/>
            <person name="Xiao S."/>
        </authorList>
    </citation>
    <scope>NUCLEOTIDE SEQUENCE [LARGE SCALE GENOMIC DNA]</scope>
</reference>
<dbReference type="EMBL" id="CM015726">
    <property type="protein sequence ID" value="KAF3700266.1"/>
    <property type="molecule type" value="Genomic_DNA"/>
</dbReference>
<keyword evidence="2" id="KW-1185">Reference proteome</keyword>
<protein>
    <submittedName>
        <fullName evidence="1">Sterile alpha motif domain-containing protein 9-like</fullName>
    </submittedName>
</protein>
<dbReference type="GO" id="GO:0005737">
    <property type="term" value="C:cytoplasm"/>
    <property type="evidence" value="ECO:0007669"/>
    <property type="project" value="TreeGrafter"/>
</dbReference>
<reference evidence="1 2" key="1">
    <citation type="submission" date="2019-02" db="EMBL/GenBank/DDBJ databases">
        <title>Opniocepnalus argus genome.</title>
        <authorList>
            <person name="Zhou C."/>
            <person name="Xiao S."/>
        </authorList>
    </citation>
    <scope>NUCLEOTIDE SEQUENCE [LARGE SCALE GENOMIC DNA]</scope>
    <source>
        <strain evidence="1">OARG1902GOOAL</strain>
        <tissue evidence="1">Muscle</tissue>
    </source>
</reference>
<dbReference type="AlphaFoldDB" id="A0A6G1QDR5"/>
<dbReference type="PANTHER" id="PTHR16155:SF3">
    <property type="entry name" value="STERILE ALPHA MOTIF DOMAIN-CONTAINING PROTEIN 9-LIKE"/>
    <property type="match status" value="1"/>
</dbReference>
<name>A0A6G1QDR5_CHAAH</name>
<evidence type="ECO:0000313" key="1">
    <source>
        <dbReference type="EMBL" id="KAF3700266.1"/>
    </source>
</evidence>
<dbReference type="Proteomes" id="UP000503349">
    <property type="component" value="Chromosome 15"/>
</dbReference>
<accession>A0A6G1QDR5</accession>
<sequence>MNEDEIKETESYVYRGGKIKCINFWLADSCGNIIKRDAYKEASTILDNIAHRTKAKRSIQSLNIYHHPGSGGRTVA</sequence>
<gene>
    <name evidence="1" type="ORF">EXN66_Car015953</name>
</gene>
<dbReference type="PANTHER" id="PTHR16155">
    <property type="entry name" value="DED DOMAIN-CONTAINING PROTEIN"/>
    <property type="match status" value="1"/>
</dbReference>